<dbReference type="AlphaFoldDB" id="A0AAW2HRM1"/>
<reference evidence="1" key="1">
    <citation type="journal article" date="2024" name="Gigascience">
        <title>Chromosome-level genome of the poultry shaft louse Menopon gallinae provides insight into the host-switching and adaptive evolution of parasitic lice.</title>
        <authorList>
            <person name="Xu Y."/>
            <person name="Ma L."/>
            <person name="Liu S."/>
            <person name="Liang Y."/>
            <person name="Liu Q."/>
            <person name="He Z."/>
            <person name="Tian L."/>
            <person name="Duan Y."/>
            <person name="Cai W."/>
            <person name="Li H."/>
            <person name="Song F."/>
        </authorList>
    </citation>
    <scope>NUCLEOTIDE SEQUENCE</scope>
    <source>
        <strain evidence="1">Cailab_2023a</strain>
    </source>
</reference>
<protein>
    <submittedName>
        <fullName evidence="1">Uncharacterized protein</fullName>
    </submittedName>
</protein>
<name>A0AAW2HRM1_9NEOP</name>
<organism evidence="1">
    <name type="scientific">Menopon gallinae</name>
    <name type="common">poultry shaft louse</name>
    <dbReference type="NCBI Taxonomy" id="328185"/>
    <lineage>
        <taxon>Eukaryota</taxon>
        <taxon>Metazoa</taxon>
        <taxon>Ecdysozoa</taxon>
        <taxon>Arthropoda</taxon>
        <taxon>Hexapoda</taxon>
        <taxon>Insecta</taxon>
        <taxon>Pterygota</taxon>
        <taxon>Neoptera</taxon>
        <taxon>Paraneoptera</taxon>
        <taxon>Psocodea</taxon>
        <taxon>Troctomorpha</taxon>
        <taxon>Phthiraptera</taxon>
        <taxon>Amblycera</taxon>
        <taxon>Menoponidae</taxon>
        <taxon>Menopon</taxon>
    </lineage>
</organism>
<evidence type="ECO:0000313" key="1">
    <source>
        <dbReference type="EMBL" id="KAL0272502.1"/>
    </source>
</evidence>
<gene>
    <name evidence="1" type="ORF">PYX00_005442</name>
</gene>
<sequence length="101" mass="10950">MSNQSATLSACNGGATGFIKDIQRRLSSSGILPALKSDPPSVVVSQHAGSHCPNKPFKLKHVGTGAESYDTLHYNRVKVGITREFFRGNRRSRIIRDISGP</sequence>
<comment type="caution">
    <text evidence="1">The sequence shown here is derived from an EMBL/GenBank/DDBJ whole genome shotgun (WGS) entry which is preliminary data.</text>
</comment>
<proteinExistence type="predicted"/>
<dbReference type="EMBL" id="JARGDH010000003">
    <property type="protein sequence ID" value="KAL0272502.1"/>
    <property type="molecule type" value="Genomic_DNA"/>
</dbReference>
<accession>A0AAW2HRM1</accession>